<dbReference type="Pfam" id="PF13417">
    <property type="entry name" value="GST_N_3"/>
    <property type="match status" value="1"/>
</dbReference>
<dbReference type="InterPro" id="IPR036249">
    <property type="entry name" value="Thioredoxin-like_sf"/>
</dbReference>
<dbReference type="SUPFAM" id="SSF52833">
    <property type="entry name" value="Thioredoxin-like"/>
    <property type="match status" value="1"/>
</dbReference>
<dbReference type="PROSITE" id="PS51354">
    <property type="entry name" value="GLUTAREDOXIN_2"/>
    <property type="match status" value="1"/>
</dbReference>
<dbReference type="InterPro" id="IPR004045">
    <property type="entry name" value="Glutathione_S-Trfase_N"/>
</dbReference>
<gene>
    <name evidence="2" type="ORF">MNBD_GAMMA23-1442</name>
</gene>
<organism evidence="2">
    <name type="scientific">hydrothermal vent metagenome</name>
    <dbReference type="NCBI Taxonomy" id="652676"/>
    <lineage>
        <taxon>unclassified sequences</taxon>
        <taxon>metagenomes</taxon>
        <taxon>ecological metagenomes</taxon>
    </lineage>
</organism>
<name>A0A3B0ZZ71_9ZZZZ</name>
<accession>A0A3B0ZZ71</accession>
<dbReference type="EMBL" id="UOFT01000008">
    <property type="protein sequence ID" value="VAW91259.1"/>
    <property type="molecule type" value="Genomic_DNA"/>
</dbReference>
<dbReference type="InterPro" id="IPR011767">
    <property type="entry name" value="GLR_AS"/>
</dbReference>
<dbReference type="PROSITE" id="PS00195">
    <property type="entry name" value="GLUTAREDOXIN_1"/>
    <property type="match status" value="1"/>
</dbReference>
<evidence type="ECO:0000313" key="2">
    <source>
        <dbReference type="EMBL" id="VAW91259.1"/>
    </source>
</evidence>
<protein>
    <submittedName>
        <fullName evidence="2">Glutaredoxin</fullName>
    </submittedName>
</protein>
<reference evidence="2" key="1">
    <citation type="submission" date="2018-06" db="EMBL/GenBank/DDBJ databases">
        <authorList>
            <person name="Zhirakovskaya E."/>
        </authorList>
    </citation>
    <scope>NUCLEOTIDE SEQUENCE</scope>
</reference>
<feature type="domain" description="GST N-terminal" evidence="1">
    <location>
        <begin position="51"/>
        <end position="127"/>
    </location>
</feature>
<proteinExistence type="predicted"/>
<sequence>MRLFFKYFFKTIRIILGPLVLFVNWVTMPKGVDRPTEQQQQIDAEAKSLTLYQFRTCPFCIKVKRMIRRLSLNIEMIDAQYDSDIRDELLTQGGKISVPCLKITDQQGETTWMYESSEINQYLEQRFA</sequence>
<dbReference type="AlphaFoldDB" id="A0A3B0ZZ71"/>
<dbReference type="Gene3D" id="3.40.30.10">
    <property type="entry name" value="Glutaredoxin"/>
    <property type="match status" value="1"/>
</dbReference>
<evidence type="ECO:0000259" key="1">
    <source>
        <dbReference type="Pfam" id="PF13417"/>
    </source>
</evidence>